<dbReference type="EMBL" id="JAATIQ010000055">
    <property type="protein sequence ID" value="KAF4391912.1"/>
    <property type="molecule type" value="Genomic_DNA"/>
</dbReference>
<organism evidence="2 3">
    <name type="scientific">Cannabis sativa</name>
    <name type="common">Hemp</name>
    <name type="synonym">Marijuana</name>
    <dbReference type="NCBI Taxonomy" id="3483"/>
    <lineage>
        <taxon>Eukaryota</taxon>
        <taxon>Viridiplantae</taxon>
        <taxon>Streptophyta</taxon>
        <taxon>Embryophyta</taxon>
        <taxon>Tracheophyta</taxon>
        <taxon>Spermatophyta</taxon>
        <taxon>Magnoliopsida</taxon>
        <taxon>eudicotyledons</taxon>
        <taxon>Gunneridae</taxon>
        <taxon>Pentapetalae</taxon>
        <taxon>rosids</taxon>
        <taxon>fabids</taxon>
        <taxon>Rosales</taxon>
        <taxon>Cannabaceae</taxon>
        <taxon>Cannabis</taxon>
    </lineage>
</organism>
<evidence type="ECO:0000313" key="2">
    <source>
        <dbReference type="EMBL" id="KAF4391912.1"/>
    </source>
</evidence>
<sequence length="77" mass="8439">MGKSAVDSAPSGKPSTVGKGRSTKVMRWDSFEGIRFFGSLLWKHGDPFELRTWTLGKMGVNGLVLAMGILLREVGER</sequence>
<name>A0A7J6H9G9_CANSA</name>
<reference evidence="2 3" key="1">
    <citation type="journal article" date="2020" name="bioRxiv">
        <title>Sequence and annotation of 42 cannabis genomes reveals extensive copy number variation in cannabinoid synthesis and pathogen resistance genes.</title>
        <authorList>
            <person name="Mckernan K.J."/>
            <person name="Helbert Y."/>
            <person name="Kane L.T."/>
            <person name="Ebling H."/>
            <person name="Zhang L."/>
            <person name="Liu B."/>
            <person name="Eaton Z."/>
            <person name="Mclaughlin S."/>
            <person name="Kingan S."/>
            <person name="Baybayan P."/>
            <person name="Concepcion G."/>
            <person name="Jordan M."/>
            <person name="Riva A."/>
            <person name="Barbazuk W."/>
            <person name="Harkins T."/>
        </authorList>
    </citation>
    <scope>NUCLEOTIDE SEQUENCE [LARGE SCALE GENOMIC DNA]</scope>
    <source>
        <strain evidence="3">cv. Jamaican Lion 4</strain>
        <tissue evidence="2">Leaf</tissue>
    </source>
</reference>
<dbReference type="AlphaFoldDB" id="A0A7J6H9G9"/>
<comment type="caution">
    <text evidence="2">The sequence shown here is derived from an EMBL/GenBank/DDBJ whole genome shotgun (WGS) entry which is preliminary data.</text>
</comment>
<dbReference type="Proteomes" id="UP000583929">
    <property type="component" value="Unassembled WGS sequence"/>
</dbReference>
<evidence type="ECO:0000313" key="3">
    <source>
        <dbReference type="Proteomes" id="UP000583929"/>
    </source>
</evidence>
<accession>A0A7J6H9G9</accession>
<proteinExistence type="predicted"/>
<gene>
    <name evidence="2" type="ORF">G4B88_007487</name>
</gene>
<keyword evidence="3" id="KW-1185">Reference proteome</keyword>
<evidence type="ECO:0000256" key="1">
    <source>
        <dbReference type="SAM" id="MobiDB-lite"/>
    </source>
</evidence>
<protein>
    <submittedName>
        <fullName evidence="2">Uncharacterized protein</fullName>
    </submittedName>
</protein>
<feature type="region of interest" description="Disordered" evidence="1">
    <location>
        <begin position="1"/>
        <end position="22"/>
    </location>
</feature>